<name>A0ACB8KZI8_CITSI</name>
<evidence type="ECO:0000313" key="1">
    <source>
        <dbReference type="EMBL" id="KAH9759877.1"/>
    </source>
</evidence>
<gene>
    <name evidence="1" type="ORF">KPL71_017094</name>
</gene>
<protein>
    <submittedName>
        <fullName evidence="1">Histone-lysine N-methyltransferase ATXR7</fullName>
    </submittedName>
</protein>
<sequence>MVFSTAIDHEDHEDHHYFLSRKRLKISNFDCQHFVSNLSEHIYANATSSMQPSAEDCSTNGCVVMGDISSSCCNFDEKFHSGFFMKMRCQSNGTGGDVQQSSSSGGTSYLDKRYYGYTPAGSVSGWMYINESGQMCGPYIQHQLYEGLSTGFLPDELPVYPVVNGTLINPVPLKYFKQFPDHVASGFAYLNTGNMRQEGLFHHSAPETVCSDSQLVSQSLVNCSYIYNPMVSNPEAANCVPSFLPGSSEDACWLFEDDEGRKHGPHSLLELYSCHQYGYLKDSVVIHHDENKVGPIKLLSAINAWRINGLETVHASDAKIYKAGSSMNFISEISEGVSSQLHAGIMKTARRVLLDEIISNIISEYVTSKKAQKHLKLHQVNQAANSGYSDGRMSEIARETDNGCERSNHATTGFEAAASHNISNQMCKHEIHTLSSACTKTGGSIEIFWGSYNIVCKMLFDHCMQVMWNAVFGDRVAEYSSAWRKRKLWSGHPKITGPASDYKDDRKRMEQAPSRHLLSEQDSSVSDDDCPPGFGMVEIRTENDVQPYHLSLSVPVGENLSKQKNLSCNDHLLLDDVKCILDGVENELYLSTKATYTEYVEILVEDEVRKVVSASKGINMKEDVVDPSSHDLHTCQCGFADVNGGMRIDSNETSAEIFSSEDSKSLFQAGKPLSKDLLSNILACAFKRSFSGFVDNVVDELETDEPSPPGFEDSVRKLVPSCNGKFQFSWSDEFTTKMGEYVAIAMCRQKLHAIVVGEWKSLFVDDALQQFLALWCNMKECCEADGNEKAEGASNAHNEHHGDTSTVVDKLKEGSKRFHSSEASTMVEKYTYHRKKKLLRKKFGSPSNCSNSVENAFQTEHVEKSRKQGVAGDVFENAKVQPSAVSSKKIGKNKLIDASSKKIGANKFTAVPSKMIGKNKVTAESSASAGSSKVKSKLPSGYSSAKSTISQKVMKVTSAVQRDKVPVPKPSGEMLSTLSADGNDVGKVVRGKAHNVGIEKDSILDSSKSKPNATKESKQKRKRTMDGLELHATKALKVAKGTAKQAASRQVAMKKTKASKSRTSNLCPRSDGCARSSISGWEWHKWSLNASPAERARVRGAQYVHTKYLGPEVNASQWANGKGLSARTNRVKLRNLLAAAEGAELLKASQVKARKKRLRFQRSKIHDWGLVALEPIEAEDFVIEYVGELIRLKISDIRECRYEKMGIGSSYLFRLDDGYVVDATKRGGIARFINHSCNPNCYTKVISVEGQKKIFIYAKRHIAAGEEITYNYKFPLEEKKIPCYCGSKKCHGSLN</sequence>
<accession>A0ACB8KZI8</accession>
<keyword evidence="2" id="KW-1185">Reference proteome</keyword>
<organism evidence="1 2">
    <name type="scientific">Citrus sinensis</name>
    <name type="common">Sweet orange</name>
    <name type="synonym">Citrus aurantium var. sinensis</name>
    <dbReference type="NCBI Taxonomy" id="2711"/>
    <lineage>
        <taxon>Eukaryota</taxon>
        <taxon>Viridiplantae</taxon>
        <taxon>Streptophyta</taxon>
        <taxon>Embryophyta</taxon>
        <taxon>Tracheophyta</taxon>
        <taxon>Spermatophyta</taxon>
        <taxon>Magnoliopsida</taxon>
        <taxon>eudicotyledons</taxon>
        <taxon>Gunneridae</taxon>
        <taxon>Pentapetalae</taxon>
        <taxon>rosids</taxon>
        <taxon>malvids</taxon>
        <taxon>Sapindales</taxon>
        <taxon>Rutaceae</taxon>
        <taxon>Aurantioideae</taxon>
        <taxon>Citrus</taxon>
    </lineage>
</organism>
<comment type="caution">
    <text evidence="1">The sequence shown here is derived from an EMBL/GenBank/DDBJ whole genome shotgun (WGS) entry which is preliminary data.</text>
</comment>
<evidence type="ECO:0000313" key="2">
    <source>
        <dbReference type="Proteomes" id="UP000829398"/>
    </source>
</evidence>
<dbReference type="EMBL" id="CM039174">
    <property type="protein sequence ID" value="KAH9759877.1"/>
    <property type="molecule type" value="Genomic_DNA"/>
</dbReference>
<proteinExistence type="predicted"/>
<dbReference type="Proteomes" id="UP000829398">
    <property type="component" value="Chromosome 5"/>
</dbReference>
<reference evidence="2" key="1">
    <citation type="journal article" date="2023" name="Hortic. Res.">
        <title>A chromosome-level phased genome enabling allele-level studies in sweet orange: a case study on citrus Huanglongbing tolerance.</title>
        <authorList>
            <person name="Wu B."/>
            <person name="Yu Q."/>
            <person name="Deng Z."/>
            <person name="Duan Y."/>
            <person name="Luo F."/>
            <person name="Gmitter F. Jr."/>
        </authorList>
    </citation>
    <scope>NUCLEOTIDE SEQUENCE [LARGE SCALE GENOMIC DNA]</scope>
    <source>
        <strain evidence="2">cv. Valencia</strain>
    </source>
</reference>